<evidence type="ECO:0000313" key="6">
    <source>
        <dbReference type="Proteomes" id="UP000289152"/>
    </source>
</evidence>
<feature type="compositionally biased region" description="Pro residues" evidence="3">
    <location>
        <begin position="1399"/>
        <end position="1409"/>
    </location>
</feature>
<accession>A0A4Q1BMM1</accession>
<dbReference type="PROSITE" id="PS50003">
    <property type="entry name" value="PH_DOMAIN"/>
    <property type="match status" value="1"/>
</dbReference>
<feature type="compositionally biased region" description="Polar residues" evidence="3">
    <location>
        <begin position="369"/>
        <end position="379"/>
    </location>
</feature>
<feature type="region of interest" description="Disordered" evidence="3">
    <location>
        <begin position="430"/>
        <end position="462"/>
    </location>
</feature>
<feature type="compositionally biased region" description="Basic and acidic residues" evidence="3">
    <location>
        <begin position="713"/>
        <end position="736"/>
    </location>
</feature>
<feature type="region of interest" description="Disordered" evidence="3">
    <location>
        <begin position="44"/>
        <end position="107"/>
    </location>
</feature>
<dbReference type="InterPro" id="IPR052007">
    <property type="entry name" value="Bud4"/>
</dbReference>
<evidence type="ECO:0000256" key="1">
    <source>
        <dbReference type="ARBA" id="ARBA00022618"/>
    </source>
</evidence>
<evidence type="ECO:0000256" key="2">
    <source>
        <dbReference type="ARBA" id="ARBA00023306"/>
    </source>
</evidence>
<comment type="caution">
    <text evidence="5">The sequence shown here is derived from an EMBL/GenBank/DDBJ whole genome shotgun (WGS) entry which is preliminary data.</text>
</comment>
<dbReference type="VEuPathDB" id="FungiDB:TREMEDRAFT_73045"/>
<dbReference type="STRING" id="5217.A0A4Q1BMM1"/>
<feature type="region of interest" description="Disordered" evidence="3">
    <location>
        <begin position="1113"/>
        <end position="1143"/>
    </location>
</feature>
<feature type="compositionally biased region" description="Basic and acidic residues" evidence="3">
    <location>
        <begin position="745"/>
        <end position="767"/>
    </location>
</feature>
<dbReference type="Proteomes" id="UP000289152">
    <property type="component" value="Unassembled WGS sequence"/>
</dbReference>
<sequence>MSTSPPPRNKLPMAPLSASAAARNSIISSSAKGWSPLHINKRDSVSLSPLKPSPELTAHSPSAASPRRTSSSFKHVTKNSLVSSSPFKDPGTAQGAQAAGRELERENVIHERKIARAMGQVPPSAAGVAATPKATIGLGISATPRCTSRTSSGGSASHGAAVSGTRKVSNERAKVKFPSPVGVERRSPGGVERKISSSKENESPDVRAGKRVPRNSMNLKSLANREYVSKSPFKRVTSGGELVASKKVAESPVSSPHSIPIHKDDIFTSPSPTVRRVSHDRRRVSPGSLHPGSGGNGSPTPSPPRTSYQPPSLLTTAPPAPSPLSQPPTAVMSLADDVTPTPTPMKSSMTPSRRLRGPRGLVEGPDSPTRGSKTVTFQSVPDVKEFERMSVEGSINGSFEQLDSDENDEWVDDGRDNSFEVILNSPPVLSMTTHKPHPPSRSFNLPTGVAQEEGDQNDDADASTTADFMDALVEEGLFSPPELPTPVIPTVPEVPSESSDEDHPDAFLSTPSLGGSLHPTPLLGDSEFSPPMESTFKFTEKDHSGIPYGRTHHAQRAAIAHSLPPIQSVSPLVQPAIPHAEDHQMLMNANAVNPSLPVLSHPEVGGPHAHQAGLLPDPFITISTATKVLSPANNEREEDGVPLGRTSHLERMQAARALATQSLGLGMPGMPRSPAVPQALEVTKPHVMEPSTPTGFAEALFDASFEMRKGDLLEDKPQDSPSTQERKISEVPEMKGPKRMSVLLDKVERKEEAHKDRDLPRPPKPEPIKLPSPVTRSEDEPVVKKRTSTYGLSAPFSLPLIGATSPLFGGFTSTFTETPEPPPVEPSETPVDEIVRPLTPPRPLNPDGPKVESPHRIPSFDFEDISLDTIDPKPKSSLRPVSLPPPKTASSVPTQRSASDERKMPESLSLSTLPSIPSTGSRSGIDFGSSSDGNGMGTGSAGRIRQRISRDMIKETVQQRLAEGSLSKRHTLPAEESHILETQSKLGKTNPSQASRDKALPPPPPLIEIDAEEKTPKPERPSLRPRSQTQSAQRILEQNSKDGVIHAPQSALDKLASGVVGDEKIILGPSKIQSTFPVSILQKPKDTAVKVHPPREEVSEIPLIASTAETVKRPEKMETGDRAGPSKVSRRRSRSVSDVTEESDEVSQHWTSITFTSLRYCDPGNTPASLSFDSIPIVTPRGSILRPRLTLGIRSDRRSMLDAFEEETRDIDSTRKYKIKEKPMVRATYTETFSHTRAGDLDSGRAWRQLRRPSDLNEHAAEIRQMREKEASVGKASGTIFVKVLGIEGLVVPIPDQPTYFCVTLDNGIDYIRTPYSLLSEGARVNQEFSLVEHPNFEFTLSLDVRRDPHILQALHTKPPSSTPIPASPAKHSALRNIFSSPRKAKPGKSESRSTTPLPILPAPTPQPPVDNIAKYLPTPTSATIAKTHVAFKPIAKNCEAKILEIRYPMFAMFRGEPDRHIGPGQQQAQNAPRKQLAKITLQIFRLPPIPGLRPEELPQCIDDCLRGIRHHAWHEHEYHEGLLTQDGGDCTVPRRRMFRLIGGNLVAMNEVTKKHVASIDLRQAIGVIDLNVSGGSPKSRMTMRRGSDEGISSRPRSFEMEFKDGETIIFSADTDADKVAWMTTLEGLIGKIPSNPLWAELLAAKMREKEFKGKRSGSTSSIGKDTRRSSTRSHVTGRTPSRTKS</sequence>
<feature type="compositionally biased region" description="Low complexity" evidence="3">
    <location>
        <begin position="907"/>
        <end position="921"/>
    </location>
</feature>
<gene>
    <name evidence="5" type="ORF">M231_03578</name>
</gene>
<dbReference type="SMART" id="SM00233">
    <property type="entry name" value="PH"/>
    <property type="match status" value="1"/>
</dbReference>
<feature type="compositionally biased region" description="Basic and acidic residues" evidence="3">
    <location>
        <begin position="1012"/>
        <end position="1022"/>
    </location>
</feature>
<feature type="compositionally biased region" description="Low complexity" evidence="3">
    <location>
        <begin position="147"/>
        <end position="165"/>
    </location>
</feature>
<name>A0A4Q1BMM1_TREME</name>
<dbReference type="InterPro" id="IPR001849">
    <property type="entry name" value="PH_domain"/>
</dbReference>
<evidence type="ECO:0000313" key="5">
    <source>
        <dbReference type="EMBL" id="RXK39073.1"/>
    </source>
</evidence>
<dbReference type="InterPro" id="IPR011993">
    <property type="entry name" value="PH-like_dom_sf"/>
</dbReference>
<keyword evidence="2" id="KW-0131">Cell cycle</keyword>
<dbReference type="PANTHER" id="PTHR36100">
    <property type="entry name" value="BUD SITE SELECTION PROTEIN 4"/>
    <property type="match status" value="1"/>
</dbReference>
<feature type="region of interest" description="Disordered" evidence="3">
    <location>
        <begin position="1650"/>
        <end position="1686"/>
    </location>
</feature>
<feature type="compositionally biased region" description="Basic and acidic residues" evidence="3">
    <location>
        <begin position="183"/>
        <end position="208"/>
    </location>
</feature>
<dbReference type="GO" id="GO:0005525">
    <property type="term" value="F:GTP binding"/>
    <property type="evidence" value="ECO:0007669"/>
    <property type="project" value="TreeGrafter"/>
</dbReference>
<proteinExistence type="predicted"/>
<dbReference type="OrthoDB" id="2123378at2759"/>
<dbReference type="PANTHER" id="PTHR36100:SF1">
    <property type="entry name" value="BUD SITE SELECTION PROTEIN 4"/>
    <property type="match status" value="1"/>
</dbReference>
<dbReference type="EMBL" id="SDIL01000036">
    <property type="protein sequence ID" value="RXK39073.1"/>
    <property type="molecule type" value="Genomic_DNA"/>
</dbReference>
<feature type="region of interest" description="Disordered" evidence="3">
    <location>
        <begin position="1"/>
        <end position="22"/>
    </location>
</feature>
<feature type="compositionally biased region" description="Low complexity" evidence="3">
    <location>
        <begin position="60"/>
        <end position="72"/>
    </location>
</feature>
<feature type="domain" description="PH" evidence="4">
    <location>
        <begin position="1517"/>
        <end position="1631"/>
    </location>
</feature>
<evidence type="ECO:0000259" key="4">
    <source>
        <dbReference type="PROSITE" id="PS50003"/>
    </source>
</evidence>
<feature type="compositionally biased region" description="Low complexity" evidence="3">
    <location>
        <begin position="305"/>
        <end position="317"/>
    </location>
</feature>
<feature type="region of interest" description="Disordered" evidence="3">
    <location>
        <begin position="1381"/>
        <end position="1409"/>
    </location>
</feature>
<feature type="region of interest" description="Disordered" evidence="3">
    <location>
        <begin position="713"/>
        <end position="783"/>
    </location>
</feature>
<feature type="region of interest" description="Disordered" evidence="3">
    <location>
        <begin position="492"/>
        <end position="533"/>
    </location>
</feature>
<organism evidence="5 6">
    <name type="scientific">Tremella mesenterica</name>
    <name type="common">Jelly fungus</name>
    <dbReference type="NCBI Taxonomy" id="5217"/>
    <lineage>
        <taxon>Eukaryota</taxon>
        <taxon>Fungi</taxon>
        <taxon>Dikarya</taxon>
        <taxon>Basidiomycota</taxon>
        <taxon>Agaricomycotina</taxon>
        <taxon>Tremellomycetes</taxon>
        <taxon>Tremellales</taxon>
        <taxon>Tremellaceae</taxon>
        <taxon>Tremella</taxon>
    </lineage>
</organism>
<feature type="region of interest" description="Disordered" evidence="3">
    <location>
        <begin position="807"/>
        <end position="1045"/>
    </location>
</feature>
<keyword evidence="1" id="KW-0132">Cell division</keyword>
<evidence type="ECO:0000256" key="3">
    <source>
        <dbReference type="SAM" id="MobiDB-lite"/>
    </source>
</evidence>
<keyword evidence="6" id="KW-1185">Reference proteome</keyword>
<dbReference type="InParanoid" id="A0A4Q1BMM1"/>
<feature type="compositionally biased region" description="Polar residues" evidence="3">
    <location>
        <begin position="1025"/>
        <end position="1038"/>
    </location>
</feature>
<dbReference type="Gene3D" id="2.30.29.30">
    <property type="entry name" value="Pleckstrin-homology domain (PH domain)/Phosphotyrosine-binding domain (PTB)"/>
    <property type="match status" value="1"/>
</dbReference>
<dbReference type="GO" id="GO:0051301">
    <property type="term" value="P:cell division"/>
    <property type="evidence" value="ECO:0007669"/>
    <property type="project" value="UniProtKB-KW"/>
</dbReference>
<feature type="compositionally biased region" description="Polar residues" evidence="3">
    <location>
        <begin position="1673"/>
        <end position="1686"/>
    </location>
</feature>
<feature type="compositionally biased region" description="Polar residues" evidence="3">
    <location>
        <begin position="888"/>
        <end position="897"/>
    </location>
</feature>
<protein>
    <recommendedName>
        <fullName evidence="4">PH domain-containing protein</fullName>
    </recommendedName>
</protein>
<reference evidence="5 6" key="1">
    <citation type="submission" date="2016-06" db="EMBL/GenBank/DDBJ databases">
        <title>Evolution of pathogenesis and genome organization in the Tremellales.</title>
        <authorList>
            <person name="Cuomo C."/>
            <person name="Litvintseva A."/>
            <person name="Heitman J."/>
            <person name="Chen Y."/>
            <person name="Sun S."/>
            <person name="Springer D."/>
            <person name="Dromer F."/>
            <person name="Young S."/>
            <person name="Zeng Q."/>
            <person name="Chapman S."/>
            <person name="Gujja S."/>
            <person name="Saif S."/>
            <person name="Birren B."/>
        </authorList>
    </citation>
    <scope>NUCLEOTIDE SEQUENCE [LARGE SCALE GENOMIC DNA]</scope>
    <source>
        <strain evidence="5 6">ATCC 28783</strain>
    </source>
</reference>
<feature type="region of interest" description="Disordered" evidence="3">
    <location>
        <begin position="141"/>
        <end position="380"/>
    </location>
</feature>
<feature type="compositionally biased region" description="Acidic residues" evidence="3">
    <location>
        <begin position="452"/>
        <end position="461"/>
    </location>
</feature>
<feature type="compositionally biased region" description="Low complexity" evidence="3">
    <location>
        <begin position="11"/>
        <end position="22"/>
    </location>
</feature>
<dbReference type="SUPFAM" id="SSF50729">
    <property type="entry name" value="PH domain-like"/>
    <property type="match status" value="1"/>
</dbReference>
<feature type="compositionally biased region" description="Polar residues" evidence="3">
    <location>
        <begin position="980"/>
        <end position="994"/>
    </location>
</feature>